<keyword evidence="3" id="KW-1185">Reference proteome</keyword>
<reference evidence="3" key="1">
    <citation type="journal article" date="2019" name="Int. J. Syst. Evol. Microbiol.">
        <title>The Global Catalogue of Microorganisms (GCM) 10K type strain sequencing project: providing services to taxonomists for standard genome sequencing and annotation.</title>
        <authorList>
            <consortium name="The Broad Institute Genomics Platform"/>
            <consortium name="The Broad Institute Genome Sequencing Center for Infectious Disease"/>
            <person name="Wu L."/>
            <person name="Ma J."/>
        </authorList>
    </citation>
    <scope>NUCLEOTIDE SEQUENCE [LARGE SCALE GENOMIC DNA]</scope>
    <source>
        <strain evidence="3">JCM 17591</strain>
    </source>
</reference>
<protein>
    <submittedName>
        <fullName evidence="2">Cephalosporin-C deacetylase</fullName>
    </submittedName>
</protein>
<organism evidence="2 3">
    <name type="scientific">Gryllotalpicola koreensis</name>
    <dbReference type="NCBI Taxonomy" id="993086"/>
    <lineage>
        <taxon>Bacteria</taxon>
        <taxon>Bacillati</taxon>
        <taxon>Actinomycetota</taxon>
        <taxon>Actinomycetes</taxon>
        <taxon>Micrococcales</taxon>
        <taxon>Microbacteriaceae</taxon>
        <taxon>Gryllotalpicola</taxon>
    </lineage>
</organism>
<dbReference type="RefSeq" id="WP_344755412.1">
    <property type="nucleotide sequence ID" value="NZ_BAABBW010000004.1"/>
</dbReference>
<evidence type="ECO:0000313" key="3">
    <source>
        <dbReference type="Proteomes" id="UP001501079"/>
    </source>
</evidence>
<dbReference type="InterPro" id="IPR029058">
    <property type="entry name" value="AB_hydrolase_fold"/>
</dbReference>
<dbReference type="Pfam" id="PF05448">
    <property type="entry name" value="AXE1"/>
    <property type="match status" value="1"/>
</dbReference>
<sequence length="357" mass="37597">MPVLDLPLDKLRDYRPATTARPDFDAFWAATLTDHAGSASAPRFDSVATPLATIETFDVTFAGFDDQPIKAWLHLPRHRRGALPCVVQYMGYGTGRGTPVTLTNLLYSSAGYANLIVDNRGQLGSDTADGDASRRTQASGFLTQGVLSAETFYYRRLIVDAVQAVRAAARHPEIDATRIAVAGGSQGAALALAAAALDDTPIAVLADLPFLSDLKRAADVASSGPYLELAELGKSRPELVERAFSTLSYFDAMNFASRATAPARFSAALMDGVAPASTVFAAYNHYAGAKSIDVYPFNGHEGGGQLAAERRLSFLTDAFGAPQADASSRLGTVRALSARGASAAAEHPAEAQDARPA</sequence>
<dbReference type="InterPro" id="IPR039069">
    <property type="entry name" value="CE7"/>
</dbReference>
<feature type="domain" description="Acetyl xylan esterase" evidence="1">
    <location>
        <begin position="1"/>
        <end position="316"/>
    </location>
</feature>
<dbReference type="SUPFAM" id="SSF53474">
    <property type="entry name" value="alpha/beta-Hydrolases"/>
    <property type="match status" value="1"/>
</dbReference>
<gene>
    <name evidence="2" type="primary">axeA</name>
    <name evidence="2" type="ORF">GCM10022287_27730</name>
</gene>
<name>A0ABP8A520_9MICO</name>
<dbReference type="Gene3D" id="3.40.50.1820">
    <property type="entry name" value="alpha/beta hydrolase"/>
    <property type="match status" value="1"/>
</dbReference>
<evidence type="ECO:0000259" key="1">
    <source>
        <dbReference type="Pfam" id="PF05448"/>
    </source>
</evidence>
<dbReference type="PANTHER" id="PTHR40111:SF1">
    <property type="entry name" value="CEPHALOSPORIN-C DEACETYLASE"/>
    <property type="match status" value="1"/>
</dbReference>
<evidence type="ECO:0000313" key="2">
    <source>
        <dbReference type="EMBL" id="GAA4178031.1"/>
    </source>
</evidence>
<accession>A0ABP8A520</accession>
<comment type="caution">
    <text evidence="2">The sequence shown here is derived from an EMBL/GenBank/DDBJ whole genome shotgun (WGS) entry which is preliminary data.</text>
</comment>
<proteinExistence type="predicted"/>
<dbReference type="PANTHER" id="PTHR40111">
    <property type="entry name" value="CEPHALOSPORIN-C DEACETYLASE"/>
    <property type="match status" value="1"/>
</dbReference>
<dbReference type="Proteomes" id="UP001501079">
    <property type="component" value="Unassembled WGS sequence"/>
</dbReference>
<dbReference type="EMBL" id="BAABBW010000004">
    <property type="protein sequence ID" value="GAA4178031.1"/>
    <property type="molecule type" value="Genomic_DNA"/>
</dbReference>
<dbReference type="InterPro" id="IPR008391">
    <property type="entry name" value="AXE1_dom"/>
</dbReference>